<sequence>MQSETLAACRLPWCRVIHADTTPHNLTVGVENPASEPPALAGFADSTLHLRFAAFCPLYARSGGSRVTA</sequence>
<accession>X0Q749</accession>
<reference evidence="1 2" key="1">
    <citation type="submission" date="2014-02" db="EMBL/GenBank/DDBJ databases">
        <title>Whole genome shotgun sequence of Rhodococcus wratislaviensis NBRC 100605.</title>
        <authorList>
            <person name="Hosoyama A."/>
            <person name="Tsuchikane K."/>
            <person name="Yoshida I."/>
            <person name="Ohji S."/>
            <person name="Ichikawa N."/>
            <person name="Yamazoe A."/>
            <person name="Fujita N."/>
        </authorList>
    </citation>
    <scope>NUCLEOTIDE SEQUENCE [LARGE SCALE GENOMIC DNA]</scope>
    <source>
        <strain evidence="1 2">NBRC 100605</strain>
    </source>
</reference>
<keyword evidence="2" id="KW-1185">Reference proteome</keyword>
<name>X0Q749_RHOWR</name>
<organism evidence="1 2">
    <name type="scientific">Rhodococcus wratislaviensis NBRC 100605</name>
    <dbReference type="NCBI Taxonomy" id="1219028"/>
    <lineage>
        <taxon>Bacteria</taxon>
        <taxon>Bacillati</taxon>
        <taxon>Actinomycetota</taxon>
        <taxon>Actinomycetes</taxon>
        <taxon>Mycobacteriales</taxon>
        <taxon>Nocardiaceae</taxon>
        <taxon>Rhodococcus</taxon>
    </lineage>
</organism>
<evidence type="ECO:0000313" key="2">
    <source>
        <dbReference type="Proteomes" id="UP000019491"/>
    </source>
</evidence>
<dbReference type="EMBL" id="BAWF01000031">
    <property type="protein sequence ID" value="GAF46536.1"/>
    <property type="molecule type" value="Genomic_DNA"/>
</dbReference>
<protein>
    <submittedName>
        <fullName evidence="1">Uncharacterized protein</fullName>
    </submittedName>
</protein>
<dbReference type="AlphaFoldDB" id="X0Q749"/>
<comment type="caution">
    <text evidence="1">The sequence shown here is derived from an EMBL/GenBank/DDBJ whole genome shotgun (WGS) entry which is preliminary data.</text>
</comment>
<dbReference type="Proteomes" id="UP000019491">
    <property type="component" value="Unassembled WGS sequence"/>
</dbReference>
<proteinExistence type="predicted"/>
<gene>
    <name evidence="1" type="ORF">RW1_031_01200</name>
</gene>
<evidence type="ECO:0000313" key="1">
    <source>
        <dbReference type="EMBL" id="GAF46536.1"/>
    </source>
</evidence>